<protein>
    <submittedName>
        <fullName evidence="2">SET domain containing</fullName>
    </submittedName>
</protein>
<dbReference type="Proteomes" id="UP001153069">
    <property type="component" value="Unassembled WGS sequence"/>
</dbReference>
<organism evidence="2 3">
    <name type="scientific">Seminavis robusta</name>
    <dbReference type="NCBI Taxonomy" id="568900"/>
    <lineage>
        <taxon>Eukaryota</taxon>
        <taxon>Sar</taxon>
        <taxon>Stramenopiles</taxon>
        <taxon>Ochrophyta</taxon>
        <taxon>Bacillariophyta</taxon>
        <taxon>Bacillariophyceae</taxon>
        <taxon>Bacillariophycidae</taxon>
        <taxon>Naviculales</taxon>
        <taxon>Naviculaceae</taxon>
        <taxon>Seminavis</taxon>
    </lineage>
</organism>
<gene>
    <name evidence="2" type="ORF">SEMRO_451_G145760.1</name>
</gene>
<dbReference type="PANTHER" id="PTHR13271:SF137">
    <property type="entry name" value="SET DOMAIN-CONTAINING PROTEIN"/>
    <property type="match status" value="1"/>
</dbReference>
<dbReference type="AlphaFoldDB" id="A0A9N8HFE5"/>
<accession>A0A9N8HFE5</accession>
<evidence type="ECO:0000256" key="1">
    <source>
        <dbReference type="SAM" id="MobiDB-lite"/>
    </source>
</evidence>
<dbReference type="EMBL" id="CAICTM010000450">
    <property type="protein sequence ID" value="CAB9510762.1"/>
    <property type="molecule type" value="Genomic_DNA"/>
</dbReference>
<feature type="region of interest" description="Disordered" evidence="1">
    <location>
        <begin position="28"/>
        <end position="49"/>
    </location>
</feature>
<name>A0A9N8HFE5_9STRA</name>
<evidence type="ECO:0000313" key="3">
    <source>
        <dbReference type="Proteomes" id="UP001153069"/>
    </source>
</evidence>
<dbReference type="InterPro" id="IPR050600">
    <property type="entry name" value="SETD3_SETD6_MTase"/>
</dbReference>
<dbReference type="CDD" id="cd10527">
    <property type="entry name" value="SET_LSMT"/>
    <property type="match status" value="1"/>
</dbReference>
<evidence type="ECO:0000313" key="2">
    <source>
        <dbReference type="EMBL" id="CAB9510762.1"/>
    </source>
</evidence>
<comment type="caution">
    <text evidence="2">The sequence shown here is derived from an EMBL/GenBank/DDBJ whole genome shotgun (WGS) entry which is preliminary data.</text>
</comment>
<dbReference type="Gene3D" id="3.90.1410.10">
    <property type="entry name" value="set domain protein methyltransferase, domain 1"/>
    <property type="match status" value="1"/>
</dbReference>
<feature type="compositionally biased region" description="Polar residues" evidence="1">
    <location>
        <begin position="33"/>
        <end position="44"/>
    </location>
</feature>
<sequence length="479" mass="54726">MEGLLDWAESNGIYFSDDIELGKDETGSIGVSWKNNTDRSTQNSNDEDEGYTTLLEIPIESVLMSSMLDSSLQQKVEEACHLKKLQDQEEQSPPIPGSDSPEDLVEDFTLVLLVLQELSKGRESKWYKWFQTLPTTFQTPMYWDPVEREYANQLGLKFGIQQADKIWEDLLFVLRTALPSHTYSPSTIQWAYSIYTTRCMSIQTHNGQEVTCLLCVGDMFNHRSSGTTVEFPHQESPDGPVLIKISNQDAATNSTAKSQGIYMNYGYRFQPARFLCSYGFFDASSPDWTAIPAMPLVISSRDNAQEAAGLGFFSHEEMIFDTNTGRASPHVWNAILWDYLQRQLYKLQTGYAMPTQFSWNDCLICGHQVYLSQGPQKRKHGGDDASSSIAQIQESLQHLKKSDDHTSQVLLGRHHRELTQVLLRVVENVLDTIGPVPEEKSQEFCYKHPNWKLLHDFHQNFESVYLKVQEYLTMEMANY</sequence>
<proteinExistence type="predicted"/>
<keyword evidence="3" id="KW-1185">Reference proteome</keyword>
<reference evidence="2" key="1">
    <citation type="submission" date="2020-06" db="EMBL/GenBank/DDBJ databases">
        <authorList>
            <consortium name="Plant Systems Biology data submission"/>
        </authorList>
    </citation>
    <scope>NUCLEOTIDE SEQUENCE</scope>
    <source>
        <strain evidence="2">D6</strain>
    </source>
</reference>
<dbReference type="SUPFAM" id="SSF82199">
    <property type="entry name" value="SET domain"/>
    <property type="match status" value="1"/>
</dbReference>
<dbReference type="InterPro" id="IPR046341">
    <property type="entry name" value="SET_dom_sf"/>
</dbReference>
<dbReference type="GO" id="GO:0016279">
    <property type="term" value="F:protein-lysine N-methyltransferase activity"/>
    <property type="evidence" value="ECO:0007669"/>
    <property type="project" value="TreeGrafter"/>
</dbReference>
<dbReference type="OrthoDB" id="441812at2759"/>
<dbReference type="PANTHER" id="PTHR13271">
    <property type="entry name" value="UNCHARACTERIZED PUTATIVE METHYLTRANSFERASE"/>
    <property type="match status" value="1"/>
</dbReference>